<organism evidence="1 2">
    <name type="scientific">Allochromatium humboldtianum</name>
    <dbReference type="NCBI Taxonomy" id="504901"/>
    <lineage>
        <taxon>Bacteria</taxon>
        <taxon>Pseudomonadati</taxon>
        <taxon>Pseudomonadota</taxon>
        <taxon>Gammaproteobacteria</taxon>
        <taxon>Chromatiales</taxon>
        <taxon>Chromatiaceae</taxon>
        <taxon>Allochromatium</taxon>
    </lineage>
</organism>
<comment type="caution">
    <text evidence="1">The sequence shown here is derived from an EMBL/GenBank/DDBJ whole genome shotgun (WGS) entry which is preliminary data.</text>
</comment>
<name>A0A850R480_9GAMM</name>
<dbReference type="AlphaFoldDB" id="A0A850R480"/>
<sequence>MIVKLIEPRSDYPDLSTGQTYCVIGIEADDYRLLDDRGRPYLYPADLFAIVDAGEPDDWVVSTGDDGERYAYPAALNEPGFFEDFFEGRPESIATFWQSVNQQLSRAA</sequence>
<protein>
    <submittedName>
        <fullName evidence="1">Uncharacterized protein</fullName>
    </submittedName>
</protein>
<proteinExistence type="predicted"/>
<evidence type="ECO:0000313" key="2">
    <source>
        <dbReference type="Proteomes" id="UP000592294"/>
    </source>
</evidence>
<dbReference type="EMBL" id="JABZEO010000002">
    <property type="protein sequence ID" value="NVZ08454.1"/>
    <property type="molecule type" value="Genomic_DNA"/>
</dbReference>
<dbReference type="RefSeq" id="WP_176975232.1">
    <property type="nucleotide sequence ID" value="NZ_JABZEO010000002.1"/>
</dbReference>
<dbReference type="Proteomes" id="UP000592294">
    <property type="component" value="Unassembled WGS sequence"/>
</dbReference>
<accession>A0A850R480</accession>
<keyword evidence="2" id="KW-1185">Reference proteome</keyword>
<reference evidence="1 2" key="1">
    <citation type="submission" date="2020-06" db="EMBL/GenBank/DDBJ databases">
        <title>Whole-genome sequence of Allochromatium humboldtianum DSM 21881, type strain.</title>
        <authorList>
            <person name="Kyndt J.A."/>
            <person name="Meyer T.E."/>
        </authorList>
    </citation>
    <scope>NUCLEOTIDE SEQUENCE [LARGE SCALE GENOMIC DNA]</scope>
    <source>
        <strain evidence="1 2">DSM 21881</strain>
    </source>
</reference>
<gene>
    <name evidence="1" type="ORF">HW932_04180</name>
</gene>
<evidence type="ECO:0000313" key="1">
    <source>
        <dbReference type="EMBL" id="NVZ08454.1"/>
    </source>
</evidence>